<dbReference type="NCBIfam" id="NF009239">
    <property type="entry name" value="PRK12595.1"/>
    <property type="match status" value="1"/>
</dbReference>
<dbReference type="PANTHER" id="PTHR43018">
    <property type="entry name" value="PHOSPHO-2-DEHYDRO-3-DEOXYHEPTONATE ALDOLASE"/>
    <property type="match status" value="1"/>
</dbReference>
<dbReference type="Pfam" id="PF00793">
    <property type="entry name" value="DAHP_synth_1"/>
    <property type="match status" value="1"/>
</dbReference>
<dbReference type="InterPro" id="IPR041071">
    <property type="entry name" value="DAHP_snth_FXD"/>
</dbReference>
<dbReference type="NCBIfam" id="TIGR01361">
    <property type="entry name" value="DAHP_synth_Bsub"/>
    <property type="match status" value="1"/>
</dbReference>
<feature type="domain" description="DAHP synthetase I/KDSA" evidence="2">
    <location>
        <begin position="89"/>
        <end position="325"/>
    </location>
</feature>
<evidence type="ECO:0000259" key="3">
    <source>
        <dbReference type="Pfam" id="PF18152"/>
    </source>
</evidence>
<dbReference type="NCBIfam" id="NF006421">
    <property type="entry name" value="PRK08673.1"/>
    <property type="match status" value="1"/>
</dbReference>
<dbReference type="EC" id="2.5.1.54" evidence="4"/>
<dbReference type="GO" id="GO:0016832">
    <property type="term" value="F:aldehyde-lyase activity"/>
    <property type="evidence" value="ECO:0007669"/>
    <property type="project" value="InterPro"/>
</dbReference>
<evidence type="ECO:0000313" key="4">
    <source>
        <dbReference type="EMBL" id="MPM02041.1"/>
    </source>
</evidence>
<dbReference type="Pfam" id="PF18152">
    <property type="entry name" value="DAHP_snth_FXD"/>
    <property type="match status" value="1"/>
</dbReference>
<dbReference type="AlphaFoldDB" id="A0A644WEY5"/>
<gene>
    <name evidence="4" type="primary">aroF_12</name>
    <name evidence="4" type="ORF">SDC9_48286</name>
</gene>
<evidence type="ECO:0000256" key="1">
    <source>
        <dbReference type="ARBA" id="ARBA00022679"/>
    </source>
</evidence>
<keyword evidence="1 4" id="KW-0808">Transferase</keyword>
<comment type="caution">
    <text evidence="4">The sequence shown here is derived from an EMBL/GenBank/DDBJ whole genome shotgun (WGS) entry which is preliminary data.</text>
</comment>
<organism evidence="4">
    <name type="scientific">bioreactor metagenome</name>
    <dbReference type="NCBI Taxonomy" id="1076179"/>
    <lineage>
        <taxon>unclassified sequences</taxon>
        <taxon>metagenomes</taxon>
        <taxon>ecological metagenomes</taxon>
    </lineage>
</organism>
<dbReference type="InterPro" id="IPR052899">
    <property type="entry name" value="Class-I_DAHP_synthase"/>
</dbReference>
<accession>A0A644WEY5</accession>
<dbReference type="InterPro" id="IPR013785">
    <property type="entry name" value="Aldolase_TIM"/>
</dbReference>
<dbReference type="GO" id="GO:0003849">
    <property type="term" value="F:3-deoxy-7-phosphoheptulonate synthase activity"/>
    <property type="evidence" value="ECO:0007669"/>
    <property type="project" value="UniProtKB-EC"/>
</dbReference>
<feature type="domain" description="DAHP synthase ferredoxin-like" evidence="3">
    <location>
        <begin position="1"/>
        <end position="67"/>
    </location>
</feature>
<reference evidence="4" key="1">
    <citation type="submission" date="2019-08" db="EMBL/GenBank/DDBJ databases">
        <authorList>
            <person name="Kucharzyk K."/>
            <person name="Murdoch R.W."/>
            <person name="Higgins S."/>
            <person name="Loffler F."/>
        </authorList>
    </citation>
    <scope>NUCLEOTIDE SEQUENCE</scope>
</reference>
<dbReference type="InterPro" id="IPR006218">
    <property type="entry name" value="DAHP1/KDSA"/>
</dbReference>
<dbReference type="InterPro" id="IPR006268">
    <property type="entry name" value="DAHP_syn_2"/>
</dbReference>
<evidence type="ECO:0000259" key="2">
    <source>
        <dbReference type="Pfam" id="PF00793"/>
    </source>
</evidence>
<name>A0A644WEY5_9ZZZZ</name>
<dbReference type="EMBL" id="VSSQ01000840">
    <property type="protein sequence ID" value="MPM02041.1"/>
    <property type="molecule type" value="Genomic_DNA"/>
</dbReference>
<dbReference type="Gene3D" id="3.20.20.70">
    <property type="entry name" value="Aldolase class I"/>
    <property type="match status" value="1"/>
</dbReference>
<protein>
    <submittedName>
        <fullName evidence="4">Phospho-2-dehydro-3-deoxyheptonate aldolase</fullName>
        <ecNumber evidence="4">2.5.1.54</ecNumber>
    </submittedName>
</protein>
<sequence>MIVILRPNPDQAQLESLVAWLTGKGIQIHTSVGMSHIILGLVGDTSTLDIDLIAALDIVEDVKRIQEPYKNANRKFHPEDTVIPVGNTQVGGGTLTLMAGPCSVETPEQIVSVAKSVAASGATMLRGGAFKPRTSPYAFQGLGAGGIKLLELAKQETGLPIVSEIMDASQLPLFENVDIIQVGARNMQNFNLLKVLGAQEKPVMIKRGLSSTYEEWLMSAEYVMASGNEKVILCERGIRTYETYTRNTLDISAIPVLRHLTHLPIVVDPSHAAGRSALVAPLSASAVAAGCDGLLIEVHNDPAHALSDGPQSLNPEAFDQLAKKLIALHGFMRELEETK</sequence>
<dbReference type="SUPFAM" id="SSF51569">
    <property type="entry name" value="Aldolase"/>
    <property type="match status" value="1"/>
</dbReference>
<dbReference type="GO" id="GO:0009073">
    <property type="term" value="P:aromatic amino acid family biosynthetic process"/>
    <property type="evidence" value="ECO:0007669"/>
    <property type="project" value="InterPro"/>
</dbReference>
<dbReference type="PANTHER" id="PTHR43018:SF3">
    <property type="entry name" value="CARBOXYSOME FORMATION PROTEIN"/>
    <property type="match status" value="1"/>
</dbReference>
<proteinExistence type="predicted"/>
<dbReference type="Gene3D" id="3.30.70.1140">
    <property type="entry name" value="Phospho-2-dehydro-3-deoxyheptonate aldolase, domain 1"/>
    <property type="match status" value="1"/>
</dbReference>